<comment type="caution">
    <text evidence="1">The sequence shown here is derived from an EMBL/GenBank/DDBJ whole genome shotgun (WGS) entry which is preliminary data.</text>
</comment>
<name>A0AAD6X2L5_9AGAR</name>
<dbReference type="EMBL" id="JARJCM010000065">
    <property type="protein sequence ID" value="KAJ7033395.1"/>
    <property type="molecule type" value="Genomic_DNA"/>
</dbReference>
<protein>
    <submittedName>
        <fullName evidence="1">Uncharacterized protein</fullName>
    </submittedName>
</protein>
<sequence length="256" mass="28474">MQTVCLDIQSYTQFKTYAVGDAPNGPDTQGFPGLRPQAQANTMFMIDFDPDTVSIERSHAVLGLLAHRPASIHLAGNTVQNTFAASLGVSGAVPALTGCYAHGRSTTHALEATDSKPVPSCQIDPVQGEHFRRDGKDYRSYNYTYTPRADLPGLRTNKRSVLKVGFGVGINFNPYMKDSERLVQPPQVTFINRNQVFIWVKNDQFGAEGITIFLTNEIPDIRRRSQIIKDNEAHIDFKTGLSQTSEFFVYVSRIEL</sequence>
<evidence type="ECO:0000313" key="2">
    <source>
        <dbReference type="Proteomes" id="UP001218188"/>
    </source>
</evidence>
<organism evidence="1 2">
    <name type="scientific">Mycena alexandri</name>
    <dbReference type="NCBI Taxonomy" id="1745969"/>
    <lineage>
        <taxon>Eukaryota</taxon>
        <taxon>Fungi</taxon>
        <taxon>Dikarya</taxon>
        <taxon>Basidiomycota</taxon>
        <taxon>Agaricomycotina</taxon>
        <taxon>Agaricomycetes</taxon>
        <taxon>Agaricomycetidae</taxon>
        <taxon>Agaricales</taxon>
        <taxon>Marasmiineae</taxon>
        <taxon>Mycenaceae</taxon>
        <taxon>Mycena</taxon>
    </lineage>
</organism>
<dbReference type="AlphaFoldDB" id="A0AAD6X2L5"/>
<evidence type="ECO:0000313" key="1">
    <source>
        <dbReference type="EMBL" id="KAJ7033395.1"/>
    </source>
</evidence>
<accession>A0AAD6X2L5</accession>
<dbReference type="Proteomes" id="UP001218188">
    <property type="component" value="Unassembled WGS sequence"/>
</dbReference>
<gene>
    <name evidence="1" type="ORF">C8F04DRAFT_623832</name>
</gene>
<proteinExistence type="predicted"/>
<keyword evidence="2" id="KW-1185">Reference proteome</keyword>
<reference evidence="1" key="1">
    <citation type="submission" date="2023-03" db="EMBL/GenBank/DDBJ databases">
        <title>Massive genome expansion in bonnet fungi (Mycena s.s.) driven by repeated elements and novel gene families across ecological guilds.</title>
        <authorList>
            <consortium name="Lawrence Berkeley National Laboratory"/>
            <person name="Harder C.B."/>
            <person name="Miyauchi S."/>
            <person name="Viragh M."/>
            <person name="Kuo A."/>
            <person name="Thoen E."/>
            <person name="Andreopoulos B."/>
            <person name="Lu D."/>
            <person name="Skrede I."/>
            <person name="Drula E."/>
            <person name="Henrissat B."/>
            <person name="Morin E."/>
            <person name="Kohler A."/>
            <person name="Barry K."/>
            <person name="LaButti K."/>
            <person name="Morin E."/>
            <person name="Salamov A."/>
            <person name="Lipzen A."/>
            <person name="Mereny Z."/>
            <person name="Hegedus B."/>
            <person name="Baldrian P."/>
            <person name="Stursova M."/>
            <person name="Weitz H."/>
            <person name="Taylor A."/>
            <person name="Grigoriev I.V."/>
            <person name="Nagy L.G."/>
            <person name="Martin F."/>
            <person name="Kauserud H."/>
        </authorList>
    </citation>
    <scope>NUCLEOTIDE SEQUENCE</scope>
    <source>
        <strain evidence="1">CBHHK200</strain>
    </source>
</reference>